<organism evidence="1">
    <name type="scientific">Anguilla anguilla</name>
    <name type="common">European freshwater eel</name>
    <name type="synonym">Muraena anguilla</name>
    <dbReference type="NCBI Taxonomy" id="7936"/>
    <lineage>
        <taxon>Eukaryota</taxon>
        <taxon>Metazoa</taxon>
        <taxon>Chordata</taxon>
        <taxon>Craniata</taxon>
        <taxon>Vertebrata</taxon>
        <taxon>Euteleostomi</taxon>
        <taxon>Actinopterygii</taxon>
        <taxon>Neopterygii</taxon>
        <taxon>Teleostei</taxon>
        <taxon>Anguilliformes</taxon>
        <taxon>Anguillidae</taxon>
        <taxon>Anguilla</taxon>
    </lineage>
</organism>
<accession>A0A0E9QTE0</accession>
<reference evidence="1" key="2">
    <citation type="journal article" date="2015" name="Fish Shellfish Immunol.">
        <title>Early steps in the European eel (Anguilla anguilla)-Vibrio vulnificus interaction in the gills: Role of the RtxA13 toxin.</title>
        <authorList>
            <person name="Callol A."/>
            <person name="Pajuelo D."/>
            <person name="Ebbesson L."/>
            <person name="Teles M."/>
            <person name="MacKenzie S."/>
            <person name="Amaro C."/>
        </authorList>
    </citation>
    <scope>NUCLEOTIDE SEQUENCE</scope>
</reference>
<proteinExistence type="predicted"/>
<evidence type="ECO:0000313" key="1">
    <source>
        <dbReference type="EMBL" id="JAH19348.1"/>
    </source>
</evidence>
<dbReference type="EMBL" id="GBXM01089229">
    <property type="protein sequence ID" value="JAH19348.1"/>
    <property type="molecule type" value="Transcribed_RNA"/>
</dbReference>
<dbReference type="AlphaFoldDB" id="A0A0E9QTE0"/>
<sequence>MISYSLMVSNDPATAFKFKRLFNVVSVTPILKDAAV</sequence>
<protein>
    <submittedName>
        <fullName evidence="1">Uncharacterized protein</fullName>
    </submittedName>
</protein>
<reference evidence="1" key="1">
    <citation type="submission" date="2014-11" db="EMBL/GenBank/DDBJ databases">
        <authorList>
            <person name="Amaro Gonzalez C."/>
        </authorList>
    </citation>
    <scope>NUCLEOTIDE SEQUENCE</scope>
</reference>
<name>A0A0E9QTE0_ANGAN</name>